<sequence length="217" mass="25144">MKEIKFFTLIPLQLLLMYLLGSVVLLYTDSIVILQLSEFICMLVPFLLAIFWFKDVLINDWKKINISWWKIVICTLIGVAVLEIVGLLIYNILPAFPDTTGSEYILFSSLSTTQKLFYFLFSTSALLTAVTEEINFRYLFLGRYTKFNKVLGLILSSILFGLAHYFIEFQLLSCLPYMAMGLVLGLIYMFTKNIWSVIFIHVTTNLFFAVLILLFNW</sequence>
<reference evidence="3 4" key="1">
    <citation type="submission" date="2020-03" db="EMBL/GenBank/DDBJ databases">
        <title>Soil Listeria distribution.</title>
        <authorList>
            <person name="Liao J."/>
            <person name="Wiedmann M."/>
        </authorList>
    </citation>
    <scope>NUCLEOTIDE SEQUENCE [LARGE SCALE GENOMIC DNA]</scope>
    <source>
        <strain evidence="3 4">FSL L7-1554</strain>
    </source>
</reference>
<dbReference type="InterPro" id="IPR003675">
    <property type="entry name" value="Rce1/LyrA-like_dom"/>
</dbReference>
<evidence type="ECO:0000313" key="4">
    <source>
        <dbReference type="Proteomes" id="UP000561617"/>
    </source>
</evidence>
<keyword evidence="3" id="KW-0645">Protease</keyword>
<proteinExistence type="predicted"/>
<organism evidence="3 4">
    <name type="scientific">Listeria immobilis</name>
    <dbReference type="NCBI Taxonomy" id="2713502"/>
    <lineage>
        <taxon>Bacteria</taxon>
        <taxon>Bacillati</taxon>
        <taxon>Bacillota</taxon>
        <taxon>Bacilli</taxon>
        <taxon>Bacillales</taxon>
        <taxon>Listeriaceae</taxon>
        <taxon>Listeria</taxon>
    </lineage>
</organism>
<feature type="domain" description="CAAX prenyl protease 2/Lysostaphin resistance protein A-like" evidence="2">
    <location>
        <begin position="118"/>
        <end position="207"/>
    </location>
</feature>
<evidence type="ECO:0000256" key="1">
    <source>
        <dbReference type="SAM" id="Phobius"/>
    </source>
</evidence>
<feature type="transmembrane region" description="Helical" evidence="1">
    <location>
        <begin position="73"/>
        <end position="96"/>
    </location>
</feature>
<feature type="transmembrane region" description="Helical" evidence="1">
    <location>
        <begin position="197"/>
        <end position="215"/>
    </location>
</feature>
<dbReference type="Pfam" id="PF02517">
    <property type="entry name" value="Rce1-like"/>
    <property type="match status" value="1"/>
</dbReference>
<dbReference type="EMBL" id="JAASTW010000001">
    <property type="protein sequence ID" value="MBC1487619.1"/>
    <property type="molecule type" value="Genomic_DNA"/>
</dbReference>
<dbReference type="PANTHER" id="PTHR36435:SF1">
    <property type="entry name" value="CAAX AMINO TERMINAL PROTEASE FAMILY PROTEIN"/>
    <property type="match status" value="1"/>
</dbReference>
<feature type="transmembrane region" description="Helical" evidence="1">
    <location>
        <begin position="7"/>
        <end position="27"/>
    </location>
</feature>
<comment type="caution">
    <text evidence="3">The sequence shown here is derived from an EMBL/GenBank/DDBJ whole genome shotgun (WGS) entry which is preliminary data.</text>
</comment>
<dbReference type="InterPro" id="IPR052710">
    <property type="entry name" value="CAAX_protease"/>
</dbReference>
<keyword evidence="1" id="KW-1133">Transmembrane helix</keyword>
<keyword evidence="1" id="KW-0472">Membrane</keyword>
<protein>
    <submittedName>
        <fullName evidence="3">CPBP family intramembrane metalloprotease</fullName>
    </submittedName>
</protein>
<feature type="transmembrane region" description="Helical" evidence="1">
    <location>
        <begin position="116"/>
        <end position="138"/>
    </location>
</feature>
<keyword evidence="1" id="KW-0812">Transmembrane</keyword>
<feature type="transmembrane region" description="Helical" evidence="1">
    <location>
        <begin position="33"/>
        <end position="53"/>
    </location>
</feature>
<dbReference type="GO" id="GO:0004175">
    <property type="term" value="F:endopeptidase activity"/>
    <property type="evidence" value="ECO:0007669"/>
    <property type="project" value="UniProtKB-ARBA"/>
</dbReference>
<gene>
    <name evidence="3" type="ORF">HCJ38_01080</name>
</gene>
<keyword evidence="3" id="KW-0482">Metalloprotease</keyword>
<dbReference type="PANTHER" id="PTHR36435">
    <property type="entry name" value="SLR1288 PROTEIN"/>
    <property type="match status" value="1"/>
</dbReference>
<keyword evidence="3" id="KW-0378">Hydrolase</keyword>
<dbReference type="RefSeq" id="WP_185344433.1">
    <property type="nucleotide sequence ID" value="NZ_JAASTU010000011.1"/>
</dbReference>
<dbReference type="AlphaFoldDB" id="A0A7X0X4Y8"/>
<dbReference type="Proteomes" id="UP000561617">
    <property type="component" value="Unassembled WGS sequence"/>
</dbReference>
<accession>A0A7X0X4Y8</accession>
<dbReference type="GO" id="GO:0006508">
    <property type="term" value="P:proteolysis"/>
    <property type="evidence" value="ECO:0007669"/>
    <property type="project" value="UniProtKB-KW"/>
</dbReference>
<name>A0A7X0X4Y8_9LIST</name>
<evidence type="ECO:0000259" key="2">
    <source>
        <dbReference type="Pfam" id="PF02517"/>
    </source>
</evidence>
<dbReference type="GO" id="GO:0008237">
    <property type="term" value="F:metallopeptidase activity"/>
    <property type="evidence" value="ECO:0007669"/>
    <property type="project" value="UniProtKB-KW"/>
</dbReference>
<feature type="transmembrane region" description="Helical" evidence="1">
    <location>
        <begin position="150"/>
        <end position="167"/>
    </location>
</feature>
<evidence type="ECO:0000313" key="3">
    <source>
        <dbReference type="EMBL" id="MBC1487619.1"/>
    </source>
</evidence>
<dbReference type="GO" id="GO:0080120">
    <property type="term" value="P:CAAX-box protein maturation"/>
    <property type="evidence" value="ECO:0007669"/>
    <property type="project" value="UniProtKB-ARBA"/>
</dbReference>